<dbReference type="EMBL" id="CABPRJ010000001">
    <property type="protein sequence ID" value="VVC24223.1"/>
    <property type="molecule type" value="Genomic_DNA"/>
</dbReference>
<name>A0A5E4M076_9HEMI</name>
<dbReference type="Proteomes" id="UP000325440">
    <property type="component" value="Unassembled WGS sequence"/>
</dbReference>
<accession>A0A5E4M076</accession>
<protein>
    <submittedName>
        <fullName evidence="1">Uncharacterized protein</fullName>
    </submittedName>
</protein>
<keyword evidence="2" id="KW-1185">Reference proteome</keyword>
<organism evidence="1 2">
    <name type="scientific">Cinara cedri</name>
    <dbReference type="NCBI Taxonomy" id="506608"/>
    <lineage>
        <taxon>Eukaryota</taxon>
        <taxon>Metazoa</taxon>
        <taxon>Ecdysozoa</taxon>
        <taxon>Arthropoda</taxon>
        <taxon>Hexapoda</taxon>
        <taxon>Insecta</taxon>
        <taxon>Pterygota</taxon>
        <taxon>Neoptera</taxon>
        <taxon>Paraneoptera</taxon>
        <taxon>Hemiptera</taxon>
        <taxon>Sternorrhyncha</taxon>
        <taxon>Aphidomorpha</taxon>
        <taxon>Aphidoidea</taxon>
        <taxon>Aphididae</taxon>
        <taxon>Lachninae</taxon>
        <taxon>Cinara</taxon>
    </lineage>
</organism>
<evidence type="ECO:0000313" key="1">
    <source>
        <dbReference type="EMBL" id="VVC24223.1"/>
    </source>
</evidence>
<reference evidence="1 2" key="1">
    <citation type="submission" date="2019-08" db="EMBL/GenBank/DDBJ databases">
        <authorList>
            <person name="Alioto T."/>
            <person name="Alioto T."/>
            <person name="Gomez Garrido J."/>
        </authorList>
    </citation>
    <scope>NUCLEOTIDE SEQUENCE [LARGE SCALE GENOMIC DNA]</scope>
</reference>
<proteinExistence type="predicted"/>
<evidence type="ECO:0000313" key="2">
    <source>
        <dbReference type="Proteomes" id="UP000325440"/>
    </source>
</evidence>
<sequence length="69" mass="8211">MKEDRLRWLRHATRREESKAIIMVMPVNVGEKRGRGRPKKRRLDSVGNDMRTFKDRLYIRGGKSDQVEV</sequence>
<dbReference type="AlphaFoldDB" id="A0A5E4M076"/>
<gene>
    <name evidence="1" type="ORF">CINCED_3A010133</name>
</gene>